<comment type="caution">
    <text evidence="1">The sequence shown here is derived from an EMBL/GenBank/DDBJ whole genome shotgun (WGS) entry which is preliminary data.</text>
</comment>
<dbReference type="OrthoDB" id="1937322at2759"/>
<reference evidence="1" key="1">
    <citation type="submission" date="2017-07" db="EMBL/GenBank/DDBJ databases">
        <title>Taro Niue Genome Assembly and Annotation.</title>
        <authorList>
            <person name="Atibalentja N."/>
            <person name="Keating K."/>
            <person name="Fields C.J."/>
        </authorList>
    </citation>
    <scope>NUCLEOTIDE SEQUENCE</scope>
    <source>
        <strain evidence="1">Niue_2</strain>
        <tissue evidence="1">Leaf</tissue>
    </source>
</reference>
<dbReference type="AlphaFoldDB" id="A0A843W0F7"/>
<gene>
    <name evidence="1" type="ORF">Taro_033549</name>
</gene>
<name>A0A843W0F7_COLES</name>
<keyword evidence="2" id="KW-1185">Reference proteome</keyword>
<dbReference type="Proteomes" id="UP000652761">
    <property type="component" value="Unassembled WGS sequence"/>
</dbReference>
<evidence type="ECO:0000313" key="2">
    <source>
        <dbReference type="Proteomes" id="UP000652761"/>
    </source>
</evidence>
<proteinExistence type="predicted"/>
<accession>A0A843W0F7</accession>
<organism evidence="1 2">
    <name type="scientific">Colocasia esculenta</name>
    <name type="common">Wild taro</name>
    <name type="synonym">Arum esculentum</name>
    <dbReference type="NCBI Taxonomy" id="4460"/>
    <lineage>
        <taxon>Eukaryota</taxon>
        <taxon>Viridiplantae</taxon>
        <taxon>Streptophyta</taxon>
        <taxon>Embryophyta</taxon>
        <taxon>Tracheophyta</taxon>
        <taxon>Spermatophyta</taxon>
        <taxon>Magnoliopsida</taxon>
        <taxon>Liliopsida</taxon>
        <taxon>Araceae</taxon>
        <taxon>Aroideae</taxon>
        <taxon>Colocasieae</taxon>
        <taxon>Colocasia</taxon>
    </lineage>
</organism>
<evidence type="ECO:0000313" key="1">
    <source>
        <dbReference type="EMBL" id="MQM00807.1"/>
    </source>
</evidence>
<evidence type="ECO:0008006" key="3">
    <source>
        <dbReference type="Google" id="ProtNLM"/>
    </source>
</evidence>
<sequence>MLVTELNSADAKEWVRRNDVDHWSHARFPGQRFASSNTQAICSITFQSFNNWIHDARSLLILHMVDKIRVQMMEMAIKRKIDAALWDTPYCPKVQKIIEKNLQERRSLAICHSHGIKFEVIESMKTYVIPCKHACAAIDSNKEAISQYVSAFYSIEVYMAAYERNIQPIPTFDMPDPPQPSDVLIKPPTTKRLLGRPRKRRIHSRGEVDHVYICSRCKQIGHNRRTCSNPPHNPE</sequence>
<protein>
    <recommendedName>
        <fullName evidence="3">CCHC-type domain-containing protein</fullName>
    </recommendedName>
</protein>
<dbReference type="EMBL" id="NMUH01002570">
    <property type="protein sequence ID" value="MQM00807.1"/>
    <property type="molecule type" value="Genomic_DNA"/>
</dbReference>
<dbReference type="PANTHER" id="PTHR31973">
    <property type="entry name" value="POLYPROTEIN, PUTATIVE-RELATED"/>
    <property type="match status" value="1"/>
</dbReference>
<dbReference type="PANTHER" id="PTHR31973:SF187">
    <property type="entry name" value="MUTATOR TRANSPOSASE MUDRA PROTEIN"/>
    <property type="match status" value="1"/>
</dbReference>